<evidence type="ECO:0000313" key="15">
    <source>
        <dbReference type="EMBL" id="MDT0582044.1"/>
    </source>
</evidence>
<feature type="transmembrane region" description="Helical" evidence="13">
    <location>
        <begin position="89"/>
        <end position="113"/>
    </location>
</feature>
<keyword evidence="5" id="KW-0349">Heme</keyword>
<reference evidence="15 16" key="1">
    <citation type="submission" date="2023-09" db="EMBL/GenBank/DDBJ databases">
        <authorList>
            <person name="Rey-Velasco X."/>
        </authorList>
    </citation>
    <scope>NUCLEOTIDE SEQUENCE [LARGE SCALE GENOMIC DNA]</scope>
    <source>
        <strain evidence="15 16">W409</strain>
    </source>
</reference>
<comment type="caution">
    <text evidence="15">The sequence shown here is derived from an EMBL/GenBank/DDBJ whole genome shotgun (WGS) entry which is preliminary data.</text>
</comment>
<evidence type="ECO:0000256" key="3">
    <source>
        <dbReference type="ARBA" id="ARBA00022448"/>
    </source>
</evidence>
<evidence type="ECO:0000256" key="10">
    <source>
        <dbReference type="ARBA" id="ARBA00023004"/>
    </source>
</evidence>
<evidence type="ECO:0000259" key="14">
    <source>
        <dbReference type="Pfam" id="PF01292"/>
    </source>
</evidence>
<sequence length="183" mass="21102">MKIEMSPNKRFDSAVIAMHWLMLVLLIAVFASIELRELYPKGTETRELFKTFHFMTGLTVFLLVWIRLGFRALSKRPPVYPPVAKWQHYVAMVTHTVLYLLMIAMPIAGWAILSAEGKPIPFWGLELPALIAENKELAHTIEELHETAGLVFYYTLALHALAALFHHYIVKDNTLRRMLPFNK</sequence>
<keyword evidence="4" id="KW-1003">Cell membrane</keyword>
<keyword evidence="3" id="KW-0813">Transport</keyword>
<feature type="transmembrane region" description="Helical" evidence="13">
    <location>
        <begin position="151"/>
        <end position="170"/>
    </location>
</feature>
<feature type="domain" description="Cytochrome b561 bacterial/Ni-hydrogenase" evidence="14">
    <location>
        <begin position="10"/>
        <end position="180"/>
    </location>
</feature>
<protein>
    <submittedName>
        <fullName evidence="15">Cytochrome b</fullName>
    </submittedName>
</protein>
<evidence type="ECO:0000313" key="16">
    <source>
        <dbReference type="Proteomes" id="UP001249020"/>
    </source>
</evidence>
<evidence type="ECO:0000256" key="12">
    <source>
        <dbReference type="ARBA" id="ARBA00037975"/>
    </source>
</evidence>
<comment type="subcellular location">
    <subcellularLocation>
        <location evidence="2">Cell membrane</location>
        <topology evidence="2">Multi-pass membrane protein</topology>
    </subcellularLocation>
</comment>
<feature type="transmembrane region" description="Helical" evidence="13">
    <location>
        <begin position="51"/>
        <end position="68"/>
    </location>
</feature>
<evidence type="ECO:0000256" key="7">
    <source>
        <dbReference type="ARBA" id="ARBA00022723"/>
    </source>
</evidence>
<dbReference type="GO" id="GO:0009055">
    <property type="term" value="F:electron transfer activity"/>
    <property type="evidence" value="ECO:0007669"/>
    <property type="project" value="InterPro"/>
</dbReference>
<organism evidence="15 16">
    <name type="scientific">Brumicola blandensis</name>
    <dbReference type="NCBI Taxonomy" id="3075611"/>
    <lineage>
        <taxon>Bacteria</taxon>
        <taxon>Pseudomonadati</taxon>
        <taxon>Pseudomonadota</taxon>
        <taxon>Gammaproteobacteria</taxon>
        <taxon>Alteromonadales</taxon>
        <taxon>Alteromonadaceae</taxon>
        <taxon>Brumicola</taxon>
    </lineage>
</organism>
<feature type="transmembrane region" description="Helical" evidence="13">
    <location>
        <begin position="12"/>
        <end position="31"/>
    </location>
</feature>
<dbReference type="AlphaFoldDB" id="A0AAW8R0V6"/>
<dbReference type="GO" id="GO:0020037">
    <property type="term" value="F:heme binding"/>
    <property type="evidence" value="ECO:0007669"/>
    <property type="project" value="TreeGrafter"/>
</dbReference>
<accession>A0AAW8R0V6</accession>
<comment type="similarity">
    <text evidence="12">Belongs to the cytochrome b561 family.</text>
</comment>
<evidence type="ECO:0000256" key="6">
    <source>
        <dbReference type="ARBA" id="ARBA00022692"/>
    </source>
</evidence>
<dbReference type="SUPFAM" id="SSF81342">
    <property type="entry name" value="Transmembrane di-heme cytochromes"/>
    <property type="match status" value="1"/>
</dbReference>
<evidence type="ECO:0000256" key="13">
    <source>
        <dbReference type="SAM" id="Phobius"/>
    </source>
</evidence>
<keyword evidence="11 13" id="KW-0472">Membrane</keyword>
<dbReference type="InterPro" id="IPR011577">
    <property type="entry name" value="Cyt_b561_bac/Ni-Hgenase"/>
</dbReference>
<dbReference type="PANTHER" id="PTHR30529:SF3">
    <property type="entry name" value="CYTOCHROME B561 HOMOLOG 1"/>
    <property type="match status" value="1"/>
</dbReference>
<evidence type="ECO:0000256" key="4">
    <source>
        <dbReference type="ARBA" id="ARBA00022475"/>
    </source>
</evidence>
<keyword evidence="16" id="KW-1185">Reference proteome</keyword>
<dbReference type="GO" id="GO:0022904">
    <property type="term" value="P:respiratory electron transport chain"/>
    <property type="evidence" value="ECO:0007669"/>
    <property type="project" value="InterPro"/>
</dbReference>
<dbReference type="Pfam" id="PF01292">
    <property type="entry name" value="Ni_hydr_CYTB"/>
    <property type="match status" value="1"/>
</dbReference>
<name>A0AAW8R0V6_9ALTE</name>
<evidence type="ECO:0000256" key="1">
    <source>
        <dbReference type="ARBA" id="ARBA00001970"/>
    </source>
</evidence>
<dbReference type="GO" id="GO:0046872">
    <property type="term" value="F:metal ion binding"/>
    <property type="evidence" value="ECO:0007669"/>
    <property type="project" value="UniProtKB-KW"/>
</dbReference>
<gene>
    <name evidence="15" type="ORF">RM544_05810</name>
</gene>
<dbReference type="PANTHER" id="PTHR30529">
    <property type="entry name" value="CYTOCHROME B561"/>
    <property type="match status" value="1"/>
</dbReference>
<keyword evidence="7" id="KW-0479">Metal-binding</keyword>
<comment type="cofactor">
    <cofactor evidence="1">
        <name>heme b</name>
        <dbReference type="ChEBI" id="CHEBI:60344"/>
    </cofactor>
</comment>
<evidence type="ECO:0000256" key="11">
    <source>
        <dbReference type="ARBA" id="ARBA00023136"/>
    </source>
</evidence>
<dbReference type="GO" id="GO:0005886">
    <property type="term" value="C:plasma membrane"/>
    <property type="evidence" value="ECO:0007669"/>
    <property type="project" value="UniProtKB-SubCell"/>
</dbReference>
<evidence type="ECO:0000256" key="2">
    <source>
        <dbReference type="ARBA" id="ARBA00004651"/>
    </source>
</evidence>
<proteinExistence type="inferred from homology"/>
<keyword evidence="9 13" id="KW-1133">Transmembrane helix</keyword>
<evidence type="ECO:0000256" key="5">
    <source>
        <dbReference type="ARBA" id="ARBA00022617"/>
    </source>
</evidence>
<keyword evidence="6 13" id="KW-0812">Transmembrane</keyword>
<evidence type="ECO:0000256" key="9">
    <source>
        <dbReference type="ARBA" id="ARBA00022989"/>
    </source>
</evidence>
<dbReference type="Proteomes" id="UP001249020">
    <property type="component" value="Unassembled WGS sequence"/>
</dbReference>
<dbReference type="InterPro" id="IPR052168">
    <property type="entry name" value="Cytochrome_b561_oxidase"/>
</dbReference>
<dbReference type="EMBL" id="JAVRIE010000002">
    <property type="protein sequence ID" value="MDT0582044.1"/>
    <property type="molecule type" value="Genomic_DNA"/>
</dbReference>
<keyword evidence="8" id="KW-0249">Electron transport</keyword>
<keyword evidence="10" id="KW-0408">Iron</keyword>
<dbReference type="InterPro" id="IPR016174">
    <property type="entry name" value="Di-haem_cyt_TM"/>
</dbReference>
<evidence type="ECO:0000256" key="8">
    <source>
        <dbReference type="ARBA" id="ARBA00022982"/>
    </source>
</evidence>